<dbReference type="InterPro" id="IPR002575">
    <property type="entry name" value="Aminoglycoside_PTrfase"/>
</dbReference>
<name>A0A443HRL7_BYSSP</name>
<dbReference type="RefSeq" id="XP_028484072.1">
    <property type="nucleotide sequence ID" value="XM_028627035.1"/>
</dbReference>
<evidence type="ECO:0000259" key="1">
    <source>
        <dbReference type="Pfam" id="PF01636"/>
    </source>
</evidence>
<protein>
    <submittedName>
        <fullName evidence="2">Phosphotransferase family protein</fullName>
    </submittedName>
</protein>
<gene>
    <name evidence="2" type="ORF">C8Q69DRAFT_292378</name>
</gene>
<dbReference type="Gene3D" id="3.90.1200.10">
    <property type="match status" value="1"/>
</dbReference>
<dbReference type="AlphaFoldDB" id="A0A443HRL7"/>
<evidence type="ECO:0000313" key="2">
    <source>
        <dbReference type="EMBL" id="RWQ94427.1"/>
    </source>
</evidence>
<dbReference type="STRING" id="264951.A0A443HRL7"/>
<keyword evidence="3" id="KW-1185">Reference proteome</keyword>
<dbReference type="VEuPathDB" id="FungiDB:C8Q69DRAFT_292378"/>
<dbReference type="Pfam" id="PF01636">
    <property type="entry name" value="APH"/>
    <property type="match status" value="1"/>
</dbReference>
<feature type="domain" description="Aminoglycoside phosphotransferase" evidence="1">
    <location>
        <begin position="44"/>
        <end position="279"/>
    </location>
</feature>
<dbReference type="Proteomes" id="UP000283841">
    <property type="component" value="Unassembled WGS sequence"/>
</dbReference>
<accession>A0A443HRL7</accession>
<dbReference type="InterPro" id="IPR051678">
    <property type="entry name" value="AGP_Transferase"/>
</dbReference>
<dbReference type="CDD" id="cd05120">
    <property type="entry name" value="APH_ChoK_like"/>
    <property type="match status" value="1"/>
</dbReference>
<dbReference type="SUPFAM" id="SSF56112">
    <property type="entry name" value="Protein kinase-like (PK-like)"/>
    <property type="match status" value="1"/>
</dbReference>
<dbReference type="EMBL" id="RCNU01000007">
    <property type="protein sequence ID" value="RWQ94427.1"/>
    <property type="molecule type" value="Genomic_DNA"/>
</dbReference>
<organism evidence="2 3">
    <name type="scientific">Byssochlamys spectabilis</name>
    <name type="common">Paecilomyces variotii</name>
    <dbReference type="NCBI Taxonomy" id="264951"/>
    <lineage>
        <taxon>Eukaryota</taxon>
        <taxon>Fungi</taxon>
        <taxon>Dikarya</taxon>
        <taxon>Ascomycota</taxon>
        <taxon>Pezizomycotina</taxon>
        <taxon>Eurotiomycetes</taxon>
        <taxon>Eurotiomycetidae</taxon>
        <taxon>Eurotiales</taxon>
        <taxon>Thermoascaceae</taxon>
        <taxon>Paecilomyces</taxon>
    </lineage>
</organism>
<reference evidence="2 3" key="1">
    <citation type="journal article" date="2018" name="Front. Microbiol.">
        <title>Genomic and genetic insights into a cosmopolitan fungus, Paecilomyces variotii (Eurotiales).</title>
        <authorList>
            <person name="Urquhart A.S."/>
            <person name="Mondo S.J."/>
            <person name="Makela M.R."/>
            <person name="Hane J.K."/>
            <person name="Wiebenga A."/>
            <person name="He G."/>
            <person name="Mihaltcheva S."/>
            <person name="Pangilinan J."/>
            <person name="Lipzen A."/>
            <person name="Barry K."/>
            <person name="de Vries R.P."/>
            <person name="Grigoriev I.V."/>
            <person name="Idnurm A."/>
        </authorList>
    </citation>
    <scope>NUCLEOTIDE SEQUENCE [LARGE SCALE GENOMIC DNA]</scope>
    <source>
        <strain evidence="2 3">CBS 101075</strain>
    </source>
</reference>
<dbReference type="PANTHER" id="PTHR21310:SF48">
    <property type="entry name" value="AMINOGLYCOSIDE PHOSPHOTRANSFERASE DOMAIN-CONTAINING PROTEIN"/>
    <property type="match status" value="1"/>
</dbReference>
<dbReference type="GeneID" id="39596312"/>
<dbReference type="PANTHER" id="PTHR21310">
    <property type="entry name" value="AMINOGLYCOSIDE PHOSPHOTRANSFERASE-RELATED-RELATED"/>
    <property type="match status" value="1"/>
</dbReference>
<proteinExistence type="predicted"/>
<keyword evidence="2" id="KW-0808">Transferase</keyword>
<comment type="caution">
    <text evidence="2">The sequence shown here is derived from an EMBL/GenBank/DDBJ whole genome shotgun (WGS) entry which is preliminary data.</text>
</comment>
<dbReference type="InterPro" id="IPR011009">
    <property type="entry name" value="Kinase-like_dom_sf"/>
</dbReference>
<dbReference type="GO" id="GO:0016740">
    <property type="term" value="F:transferase activity"/>
    <property type="evidence" value="ECO:0007669"/>
    <property type="project" value="UniProtKB-KW"/>
</dbReference>
<sequence length="304" mass="35413">MSLGSIPALPWFRDEHELPRRLPTIEEIEAASTEFPCIFDSSSRRVIRIDEVFVVKYGPAVFENEGHALLAIEKTQSIPAPRLYAMYRQDEKLYIIMEYIPGHRLSDIWPSLSETGKLTIANHLREIFDKLRALPSPGTFGGVLGGPLPHRYFFSYEKDPYITGPFNTEDDVYRALVFKSKKNWDMCARRAYVAELFDRHRQDMLSGHNSVFTHADFQRKNILVRERYDSSSSIDGSDSKRSFEVAAVLDWEFAGWYPSHWEYSRCFTYFDWSDDWLEKMERILNPCVPQAALMRLVGQDLNQF</sequence>
<evidence type="ECO:0000313" key="3">
    <source>
        <dbReference type="Proteomes" id="UP000283841"/>
    </source>
</evidence>